<feature type="region of interest" description="Disordered" evidence="1">
    <location>
        <begin position="296"/>
        <end position="340"/>
    </location>
</feature>
<proteinExistence type="predicted"/>
<feature type="compositionally biased region" description="Basic and acidic residues" evidence="1">
    <location>
        <begin position="317"/>
        <end position="328"/>
    </location>
</feature>
<evidence type="ECO:0000313" key="4">
    <source>
        <dbReference type="EMBL" id="TWT52744.1"/>
    </source>
</evidence>
<protein>
    <recommendedName>
        <fullName evidence="3">Pilus formation protein N-terminal domain-containing protein</fullName>
    </recommendedName>
</protein>
<name>A0A5C5WPG1_9BACT</name>
<sequence length="554" mass="59641" precursor="true">MRDPYVKNKVHTHRKRQVIAAAIAMAAGTAFTVGSVQASDPTQAGARLPLPLSAASQPSSTGNSLQVNPFCLPDEPAVRRDIQLASGSESSSTIRLKPIGVAIGLQTPTDGEPRRVNAPAMTIETPEPTPVQTNPMAVESNALASQPVLDSTVTQVTGEVEASEQGSRTFESQDRQINSPQASSIILLPMKRTFLNADEIASDERQIVAEAVPQARPSHPEPMVIPQAPEYTPVEMMDEVVQDDSELVQATDVDDEPVMFSFSDGGVENLDETESLSEDFADDDVADLVVKTESTARPSNDLAGSAGVEPLSLDSIEDARPIGDDAAPRRNQYVKSHDEASIAKLTRSSEKSLQSRRYRPPVAVQPMTIAIEDVVASPEFQVRSAEDTGVELSKTHAEKLVENTTVIPLYLNRAEVRSLTLGAQLRSVEVADKNVCQAFAAGPNQLRLIGTGNGVTRLVVWAEPIEGRSTPRVKTFDIHVKDEVETGGVQAGNQIEMLNQSIANAFPDADVLVRQGQQELIVIGRCGSEATAKKILRMVRKACLAPVDDQLKVR</sequence>
<evidence type="ECO:0000256" key="2">
    <source>
        <dbReference type="SAM" id="SignalP"/>
    </source>
</evidence>
<dbReference type="RefSeq" id="WP_146513066.1">
    <property type="nucleotide sequence ID" value="NZ_SJPI01000001.1"/>
</dbReference>
<evidence type="ECO:0000256" key="1">
    <source>
        <dbReference type="SAM" id="MobiDB-lite"/>
    </source>
</evidence>
<dbReference type="AlphaFoldDB" id="A0A5C5WPG1"/>
<reference evidence="4 5" key="1">
    <citation type="submission" date="2019-02" db="EMBL/GenBank/DDBJ databases">
        <title>Deep-cultivation of Planctomycetes and their phenomic and genomic characterization uncovers novel biology.</title>
        <authorList>
            <person name="Wiegand S."/>
            <person name="Jogler M."/>
            <person name="Boedeker C."/>
            <person name="Pinto D."/>
            <person name="Vollmers J."/>
            <person name="Rivas-Marin E."/>
            <person name="Kohn T."/>
            <person name="Peeters S.H."/>
            <person name="Heuer A."/>
            <person name="Rast P."/>
            <person name="Oberbeckmann S."/>
            <person name="Bunk B."/>
            <person name="Jeske O."/>
            <person name="Meyerdierks A."/>
            <person name="Storesund J.E."/>
            <person name="Kallscheuer N."/>
            <person name="Luecker S."/>
            <person name="Lage O.M."/>
            <person name="Pohl T."/>
            <person name="Merkel B.J."/>
            <person name="Hornburger P."/>
            <person name="Mueller R.-W."/>
            <person name="Bruemmer F."/>
            <person name="Labrenz M."/>
            <person name="Spormann A.M."/>
            <person name="Op Den Camp H."/>
            <person name="Overmann J."/>
            <person name="Amann R."/>
            <person name="Jetten M.S.M."/>
            <person name="Mascher T."/>
            <person name="Medema M.H."/>
            <person name="Devos D.P."/>
            <person name="Kaster A.-K."/>
            <person name="Ovreas L."/>
            <person name="Rohde M."/>
            <person name="Galperin M.Y."/>
            <person name="Jogler C."/>
        </authorList>
    </citation>
    <scope>NUCLEOTIDE SEQUENCE [LARGE SCALE GENOMIC DNA]</scope>
    <source>
        <strain evidence="4 5">Pla22</strain>
    </source>
</reference>
<keyword evidence="2" id="KW-0732">Signal</keyword>
<feature type="chain" id="PRO_5023003038" description="Pilus formation protein N-terminal domain-containing protein" evidence="2">
    <location>
        <begin position="39"/>
        <end position="554"/>
    </location>
</feature>
<feature type="signal peptide" evidence="2">
    <location>
        <begin position="1"/>
        <end position="38"/>
    </location>
</feature>
<evidence type="ECO:0000259" key="3">
    <source>
        <dbReference type="Pfam" id="PF13629"/>
    </source>
</evidence>
<keyword evidence="5" id="KW-1185">Reference proteome</keyword>
<gene>
    <name evidence="4" type="ORF">Pla22_03700</name>
</gene>
<dbReference type="OrthoDB" id="292141at2"/>
<dbReference type="InterPro" id="IPR032789">
    <property type="entry name" value="T2SS-T3SS_pil_N"/>
</dbReference>
<dbReference type="Proteomes" id="UP000316598">
    <property type="component" value="Unassembled WGS sequence"/>
</dbReference>
<feature type="domain" description="Pilus formation protein N-terminal" evidence="3">
    <location>
        <begin position="410"/>
        <end position="463"/>
    </location>
</feature>
<dbReference type="Pfam" id="PF13629">
    <property type="entry name" value="T2SS-T3SS_pil_N"/>
    <property type="match status" value="1"/>
</dbReference>
<dbReference type="EMBL" id="SJPI01000001">
    <property type="protein sequence ID" value="TWT52744.1"/>
    <property type="molecule type" value="Genomic_DNA"/>
</dbReference>
<accession>A0A5C5WPG1</accession>
<comment type="caution">
    <text evidence="4">The sequence shown here is derived from an EMBL/GenBank/DDBJ whole genome shotgun (WGS) entry which is preliminary data.</text>
</comment>
<organism evidence="4 5">
    <name type="scientific">Rubripirellula amarantea</name>
    <dbReference type="NCBI Taxonomy" id="2527999"/>
    <lineage>
        <taxon>Bacteria</taxon>
        <taxon>Pseudomonadati</taxon>
        <taxon>Planctomycetota</taxon>
        <taxon>Planctomycetia</taxon>
        <taxon>Pirellulales</taxon>
        <taxon>Pirellulaceae</taxon>
        <taxon>Rubripirellula</taxon>
    </lineage>
</organism>
<evidence type="ECO:0000313" key="5">
    <source>
        <dbReference type="Proteomes" id="UP000316598"/>
    </source>
</evidence>